<evidence type="ECO:0000256" key="1">
    <source>
        <dbReference type="SAM" id="Coils"/>
    </source>
</evidence>
<organism evidence="2">
    <name type="scientific">marine sediment metagenome</name>
    <dbReference type="NCBI Taxonomy" id="412755"/>
    <lineage>
        <taxon>unclassified sequences</taxon>
        <taxon>metagenomes</taxon>
        <taxon>ecological metagenomes</taxon>
    </lineage>
</organism>
<reference evidence="2" key="1">
    <citation type="journal article" date="2014" name="Front. Microbiol.">
        <title>High frequency of phylogenetically diverse reductive dehalogenase-homologous genes in deep subseafloor sedimentary metagenomes.</title>
        <authorList>
            <person name="Kawai M."/>
            <person name="Futagami T."/>
            <person name="Toyoda A."/>
            <person name="Takaki Y."/>
            <person name="Nishi S."/>
            <person name="Hori S."/>
            <person name="Arai W."/>
            <person name="Tsubouchi T."/>
            <person name="Morono Y."/>
            <person name="Uchiyama I."/>
            <person name="Ito T."/>
            <person name="Fujiyama A."/>
            <person name="Inagaki F."/>
            <person name="Takami H."/>
        </authorList>
    </citation>
    <scope>NUCLEOTIDE SEQUENCE</scope>
    <source>
        <strain evidence="2">Expedition CK06-06</strain>
    </source>
</reference>
<feature type="coiled-coil region" evidence="1">
    <location>
        <begin position="138"/>
        <end position="197"/>
    </location>
</feature>
<proteinExistence type="predicted"/>
<sequence>MGLIIAAVLLIFNDASQSSGNEEETAVCKVVTEKYSDNYPKSGIERLTPDSELVEPNVLESAKANESSGIAPGADPKFPQIDAAIEKSFQAFVGESVNRIVLNTGVEHILRGKESNEAKKVKWEAAIRKSGEPGENGLRELEAKVLKLVIKAKTYDDESWQAVIRKAVEQEANRNGLAAAKRLKLEMDANITDVEREKNLVFAKLVNHLRWDKDPNVRVACVICLHLFEESAAEAVTTALLSDQHPRF</sequence>
<evidence type="ECO:0000313" key="2">
    <source>
        <dbReference type="EMBL" id="GAH69878.1"/>
    </source>
</evidence>
<dbReference type="AlphaFoldDB" id="X1JJG9"/>
<accession>X1JJG9</accession>
<protein>
    <submittedName>
        <fullName evidence="2">Uncharacterized protein</fullName>
    </submittedName>
</protein>
<gene>
    <name evidence="2" type="ORF">S03H2_47201</name>
</gene>
<name>X1JJG9_9ZZZZ</name>
<keyword evidence="1" id="KW-0175">Coiled coil</keyword>
<feature type="non-terminal residue" evidence="2">
    <location>
        <position position="248"/>
    </location>
</feature>
<dbReference type="EMBL" id="BARU01029696">
    <property type="protein sequence ID" value="GAH69878.1"/>
    <property type="molecule type" value="Genomic_DNA"/>
</dbReference>
<comment type="caution">
    <text evidence="2">The sequence shown here is derived from an EMBL/GenBank/DDBJ whole genome shotgun (WGS) entry which is preliminary data.</text>
</comment>